<feature type="compositionally biased region" description="Polar residues" evidence="9">
    <location>
        <begin position="679"/>
        <end position="690"/>
    </location>
</feature>
<keyword evidence="4" id="KW-0808">Transferase</keyword>
<dbReference type="SUPFAM" id="SSF53955">
    <property type="entry name" value="Lysozyme-like"/>
    <property type="match status" value="1"/>
</dbReference>
<evidence type="ECO:0000256" key="5">
    <source>
        <dbReference type="ARBA" id="ARBA00022801"/>
    </source>
</evidence>
<dbReference type="Proteomes" id="UP001157126">
    <property type="component" value="Unassembled WGS sequence"/>
</dbReference>
<feature type="compositionally biased region" description="Gly residues" evidence="9">
    <location>
        <begin position="694"/>
        <end position="704"/>
    </location>
</feature>
<comment type="catalytic activity">
    <reaction evidence="8">
        <text>[GlcNAc-(1-&gt;4)-Mur2Ac(oyl-L-Ala-gamma-D-Glu-L-Lys-D-Ala-D-Ala)](n)-di-trans,octa-cis-undecaprenyl diphosphate + beta-D-GlcNAc-(1-&gt;4)-Mur2Ac(oyl-L-Ala-gamma-D-Glu-L-Lys-D-Ala-D-Ala)-di-trans,octa-cis-undecaprenyl diphosphate = [GlcNAc-(1-&gt;4)-Mur2Ac(oyl-L-Ala-gamma-D-Glu-L-Lys-D-Ala-D-Ala)](n+1)-di-trans,octa-cis-undecaprenyl diphosphate + di-trans,octa-cis-undecaprenyl diphosphate + H(+)</text>
        <dbReference type="Rhea" id="RHEA:23708"/>
        <dbReference type="Rhea" id="RHEA-COMP:9602"/>
        <dbReference type="Rhea" id="RHEA-COMP:9603"/>
        <dbReference type="ChEBI" id="CHEBI:15378"/>
        <dbReference type="ChEBI" id="CHEBI:58405"/>
        <dbReference type="ChEBI" id="CHEBI:60033"/>
        <dbReference type="ChEBI" id="CHEBI:78435"/>
        <dbReference type="EC" id="2.4.99.28"/>
    </reaction>
</comment>
<dbReference type="PANTHER" id="PTHR32282">
    <property type="entry name" value="BINDING PROTEIN TRANSPEPTIDASE, PUTATIVE-RELATED"/>
    <property type="match status" value="1"/>
</dbReference>
<dbReference type="InterPro" id="IPR050396">
    <property type="entry name" value="Glycosyltr_51/Transpeptidase"/>
</dbReference>
<evidence type="ECO:0000256" key="4">
    <source>
        <dbReference type="ARBA" id="ARBA00022679"/>
    </source>
</evidence>
<reference evidence="13" key="1">
    <citation type="journal article" date="2019" name="Int. J. Syst. Evol. Microbiol.">
        <title>The Global Catalogue of Microorganisms (GCM) 10K type strain sequencing project: providing services to taxonomists for standard genome sequencing and annotation.</title>
        <authorList>
            <consortium name="The Broad Institute Genomics Platform"/>
            <consortium name="The Broad Institute Genome Sequencing Center for Infectious Disease"/>
            <person name="Wu L."/>
            <person name="Ma J."/>
        </authorList>
    </citation>
    <scope>NUCLEOTIDE SEQUENCE [LARGE SCALE GENOMIC DNA]</scope>
    <source>
        <strain evidence="13">NBRC 113072</strain>
    </source>
</reference>
<dbReference type="InterPro" id="IPR001264">
    <property type="entry name" value="Glyco_trans_51"/>
</dbReference>
<evidence type="ECO:0000256" key="8">
    <source>
        <dbReference type="ARBA" id="ARBA00049902"/>
    </source>
</evidence>
<feature type="domain" description="Penicillin-binding protein transpeptidase" evidence="10">
    <location>
        <begin position="332"/>
        <end position="587"/>
    </location>
</feature>
<dbReference type="InterPro" id="IPR012338">
    <property type="entry name" value="Beta-lactam/transpept-like"/>
</dbReference>
<evidence type="ECO:0000256" key="6">
    <source>
        <dbReference type="ARBA" id="ARBA00023268"/>
    </source>
</evidence>
<name>A0ABQ6IXN3_9MICO</name>
<feature type="compositionally biased region" description="Basic and acidic residues" evidence="9">
    <location>
        <begin position="714"/>
        <end position="726"/>
    </location>
</feature>
<evidence type="ECO:0000259" key="11">
    <source>
        <dbReference type="Pfam" id="PF00912"/>
    </source>
</evidence>
<keyword evidence="13" id="KW-1185">Reference proteome</keyword>
<accession>A0ABQ6IXN3</accession>
<evidence type="ECO:0000313" key="13">
    <source>
        <dbReference type="Proteomes" id="UP001157126"/>
    </source>
</evidence>
<keyword evidence="2" id="KW-0645">Protease</keyword>
<evidence type="ECO:0000313" key="12">
    <source>
        <dbReference type="EMBL" id="GMA41836.1"/>
    </source>
</evidence>
<dbReference type="PANTHER" id="PTHR32282:SF34">
    <property type="entry name" value="PENICILLIN-BINDING PROTEIN 1A"/>
    <property type="match status" value="1"/>
</dbReference>
<feature type="compositionally biased region" description="Low complexity" evidence="9">
    <location>
        <begin position="734"/>
        <end position="753"/>
    </location>
</feature>
<feature type="region of interest" description="Disordered" evidence="9">
    <location>
        <begin position="624"/>
        <end position="753"/>
    </location>
</feature>
<evidence type="ECO:0000256" key="3">
    <source>
        <dbReference type="ARBA" id="ARBA00022676"/>
    </source>
</evidence>
<keyword evidence="5" id="KW-0378">Hydrolase</keyword>
<organism evidence="12 13">
    <name type="scientific">Mobilicoccus caccae</name>
    <dbReference type="NCBI Taxonomy" id="1859295"/>
    <lineage>
        <taxon>Bacteria</taxon>
        <taxon>Bacillati</taxon>
        <taxon>Actinomycetota</taxon>
        <taxon>Actinomycetes</taxon>
        <taxon>Micrococcales</taxon>
        <taxon>Dermatophilaceae</taxon>
        <taxon>Mobilicoccus</taxon>
    </lineage>
</organism>
<evidence type="ECO:0000256" key="7">
    <source>
        <dbReference type="ARBA" id="ARBA00034000"/>
    </source>
</evidence>
<dbReference type="InterPro" id="IPR036950">
    <property type="entry name" value="PBP_transglycosylase"/>
</dbReference>
<dbReference type="Pfam" id="PF00905">
    <property type="entry name" value="Transpeptidase"/>
    <property type="match status" value="1"/>
</dbReference>
<sequence>MRVVAKPRRRGWRRLFSPKLWLLVVSLCVLLGAGLAAAAYTVVDIPDPNEAAQTQTSIIYFSDGQTEMARISAVDRESVPLDQVSKPMQRAILAAEDRSFYENPGISIVGIGRAVWAALSGGPTQGGSTITQQYVKNYFLTQDQTLTRKGRELVISLKIEQEQSKDEILRDYLNTIYFGRGAHGIQAAARAYFGKEASELDVSESAFLASVIRGPSLYDPALGDKQRKNVESRMEYVLDGMVEQGWLTEADRRKAAFPEVIEPKERSQKSGPNGYLVQLVKDELVAKVGLTSDQVDMGGLRITTTIDKDKQTSAIKAVENNLPTSKVRTGLVSLKPGDGAILALYGGANFRDQPYNAATQAQLQGGSTFKVFTLVAALEKGISTRTSFDASSPRYFEEFRGGGNSRGRVQNYGGASLGWMDLRSATARSANTPYAELNIDVGPARTRDVAIKMGLPQDTLGLDENPANVFGTASPRVIDMARAYATLAAEGVRSDPYIISEVRGVDARFDGYRASPVTQPVLEKDVAADAVDAMRQVVTRGTAQRAQRIGRPAAGKTGTTDENRAVWFDGFTPDIVTAVGMYLPDAQGNATPMRGAGLGNGVTGGSYPVDVWTAYMREAVEGTEYKDFPERSGVGDGDVRRSEPQPPPQPEQTRQWETPTETPEPTTSSEPTATWTPTDVPQGQPRTETATPGDGNGNGNGNGNEGQQNSPDEQPGRGNDRRRGSDESPEDAQGDAAAAGRAPAAVRPSPRGT</sequence>
<dbReference type="SUPFAM" id="SSF56601">
    <property type="entry name" value="beta-lactamase/transpeptidase-like"/>
    <property type="match status" value="1"/>
</dbReference>
<evidence type="ECO:0000256" key="1">
    <source>
        <dbReference type="ARBA" id="ARBA00022645"/>
    </source>
</evidence>
<dbReference type="Gene3D" id="3.40.710.10">
    <property type="entry name" value="DD-peptidase/beta-lactamase superfamily"/>
    <property type="match status" value="1"/>
</dbReference>
<evidence type="ECO:0000256" key="9">
    <source>
        <dbReference type="SAM" id="MobiDB-lite"/>
    </source>
</evidence>
<comment type="caution">
    <text evidence="12">The sequence shown here is derived from an EMBL/GenBank/DDBJ whole genome shotgun (WGS) entry which is preliminary data.</text>
</comment>
<evidence type="ECO:0000259" key="10">
    <source>
        <dbReference type="Pfam" id="PF00905"/>
    </source>
</evidence>
<dbReference type="InterPro" id="IPR023346">
    <property type="entry name" value="Lysozyme-like_dom_sf"/>
</dbReference>
<keyword evidence="1 12" id="KW-0121">Carboxypeptidase</keyword>
<keyword evidence="6" id="KW-0511">Multifunctional enzyme</keyword>
<comment type="catalytic activity">
    <reaction evidence="7">
        <text>Preferential cleavage: (Ac)2-L-Lys-D-Ala-|-D-Ala. Also transpeptidation of peptidyl-alanyl moieties that are N-acyl substituents of D-alanine.</text>
        <dbReference type="EC" id="3.4.16.4"/>
    </reaction>
</comment>
<feature type="compositionally biased region" description="Low complexity" evidence="9">
    <location>
        <begin position="651"/>
        <end position="678"/>
    </location>
</feature>
<dbReference type="InterPro" id="IPR001460">
    <property type="entry name" value="PCN-bd_Tpept"/>
</dbReference>
<keyword evidence="3" id="KW-0328">Glycosyltransferase</keyword>
<feature type="domain" description="Glycosyl transferase family 51" evidence="11">
    <location>
        <begin position="67"/>
        <end position="241"/>
    </location>
</feature>
<dbReference type="EMBL" id="BSUO01000001">
    <property type="protein sequence ID" value="GMA41836.1"/>
    <property type="molecule type" value="Genomic_DNA"/>
</dbReference>
<gene>
    <name evidence="12" type="ORF">GCM10025883_38810</name>
</gene>
<proteinExistence type="predicted"/>
<dbReference type="Gene3D" id="1.10.3810.10">
    <property type="entry name" value="Biosynthetic peptidoglycan transglycosylase-like"/>
    <property type="match status" value="1"/>
</dbReference>
<protein>
    <submittedName>
        <fullName evidence="12">Carboxypeptidase</fullName>
    </submittedName>
</protein>
<dbReference type="Pfam" id="PF00912">
    <property type="entry name" value="Transgly"/>
    <property type="match status" value="1"/>
</dbReference>
<evidence type="ECO:0000256" key="2">
    <source>
        <dbReference type="ARBA" id="ARBA00022670"/>
    </source>
</evidence>
<dbReference type="GO" id="GO:0004180">
    <property type="term" value="F:carboxypeptidase activity"/>
    <property type="evidence" value="ECO:0007669"/>
    <property type="project" value="UniProtKB-KW"/>
</dbReference>